<reference evidence="1 2" key="1">
    <citation type="submission" date="2014-04" db="EMBL/GenBank/DDBJ databases">
        <authorList>
            <consortium name="DOE Joint Genome Institute"/>
            <person name="Kuo A."/>
            <person name="Ruytinx J."/>
            <person name="Rineau F."/>
            <person name="Colpaert J."/>
            <person name="Kohler A."/>
            <person name="Nagy L.G."/>
            <person name="Floudas D."/>
            <person name="Copeland A."/>
            <person name="Barry K.W."/>
            <person name="Cichocki N."/>
            <person name="Veneault-Fourrey C."/>
            <person name="LaButti K."/>
            <person name="Lindquist E.A."/>
            <person name="Lipzen A."/>
            <person name="Lundell T."/>
            <person name="Morin E."/>
            <person name="Murat C."/>
            <person name="Sun H."/>
            <person name="Tunlid A."/>
            <person name="Henrissat B."/>
            <person name="Grigoriev I.V."/>
            <person name="Hibbett D.S."/>
            <person name="Martin F."/>
            <person name="Nordberg H.P."/>
            <person name="Cantor M.N."/>
            <person name="Hua S.X."/>
        </authorList>
    </citation>
    <scope>NUCLEOTIDE SEQUENCE [LARGE SCALE GENOMIC DNA]</scope>
    <source>
        <strain evidence="1 2">UH-Slu-Lm8-n1</strain>
    </source>
</reference>
<evidence type="ECO:0000313" key="1">
    <source>
        <dbReference type="EMBL" id="KIK35016.1"/>
    </source>
</evidence>
<reference evidence="2" key="2">
    <citation type="submission" date="2015-01" db="EMBL/GenBank/DDBJ databases">
        <title>Evolutionary Origins and Diversification of the Mycorrhizal Mutualists.</title>
        <authorList>
            <consortium name="DOE Joint Genome Institute"/>
            <consortium name="Mycorrhizal Genomics Consortium"/>
            <person name="Kohler A."/>
            <person name="Kuo A."/>
            <person name="Nagy L.G."/>
            <person name="Floudas D."/>
            <person name="Copeland A."/>
            <person name="Barry K.W."/>
            <person name="Cichocki N."/>
            <person name="Veneault-Fourrey C."/>
            <person name="LaButti K."/>
            <person name="Lindquist E.A."/>
            <person name="Lipzen A."/>
            <person name="Lundell T."/>
            <person name="Morin E."/>
            <person name="Murat C."/>
            <person name="Riley R."/>
            <person name="Ohm R."/>
            <person name="Sun H."/>
            <person name="Tunlid A."/>
            <person name="Henrissat B."/>
            <person name="Grigoriev I.V."/>
            <person name="Hibbett D.S."/>
            <person name="Martin F."/>
        </authorList>
    </citation>
    <scope>NUCLEOTIDE SEQUENCE [LARGE SCALE GENOMIC DNA]</scope>
    <source>
        <strain evidence="2">UH-Slu-Lm8-n1</strain>
    </source>
</reference>
<feature type="non-terminal residue" evidence="1">
    <location>
        <position position="1"/>
    </location>
</feature>
<dbReference type="Proteomes" id="UP000054485">
    <property type="component" value="Unassembled WGS sequence"/>
</dbReference>
<proteinExistence type="predicted"/>
<dbReference type="AlphaFoldDB" id="A0A0C9ZZV9"/>
<accession>A0A0C9ZZV9</accession>
<dbReference type="OrthoDB" id="3259770at2759"/>
<dbReference type="InParanoid" id="A0A0C9ZZV9"/>
<dbReference type="HOGENOM" id="CLU_155624_3_0_1"/>
<evidence type="ECO:0000313" key="2">
    <source>
        <dbReference type="Proteomes" id="UP000054485"/>
    </source>
</evidence>
<protein>
    <submittedName>
        <fullName evidence="1">Uncharacterized protein</fullName>
    </submittedName>
</protein>
<sequence>MHRQLVRFVVADDQAINIIECPEFRRLIRLLQPELNESDIYHHTKFCELILEAFDEYFEALKRDLVMAQGKISFTSDLWS</sequence>
<name>A0A0C9ZZV9_9AGAM</name>
<organism evidence="1 2">
    <name type="scientific">Suillus luteus UH-Slu-Lm8-n1</name>
    <dbReference type="NCBI Taxonomy" id="930992"/>
    <lineage>
        <taxon>Eukaryota</taxon>
        <taxon>Fungi</taxon>
        <taxon>Dikarya</taxon>
        <taxon>Basidiomycota</taxon>
        <taxon>Agaricomycotina</taxon>
        <taxon>Agaricomycetes</taxon>
        <taxon>Agaricomycetidae</taxon>
        <taxon>Boletales</taxon>
        <taxon>Suillineae</taxon>
        <taxon>Suillaceae</taxon>
        <taxon>Suillus</taxon>
    </lineage>
</organism>
<dbReference type="EMBL" id="KN835674">
    <property type="protein sequence ID" value="KIK35016.1"/>
    <property type="molecule type" value="Genomic_DNA"/>
</dbReference>
<gene>
    <name evidence="1" type="ORF">CY34DRAFT_31799</name>
</gene>
<keyword evidence="2" id="KW-1185">Reference proteome</keyword>